<dbReference type="Gene3D" id="3.30.70.1060">
    <property type="entry name" value="Dimeric alpha+beta barrel"/>
    <property type="match status" value="1"/>
</dbReference>
<dbReference type="PANTHER" id="PTHR35174:SF3">
    <property type="entry name" value="BLL7171 PROTEIN"/>
    <property type="match status" value="1"/>
</dbReference>
<evidence type="ECO:0000256" key="1">
    <source>
        <dbReference type="ARBA" id="ARBA00007689"/>
    </source>
</evidence>
<gene>
    <name evidence="3" type="ORF">P4R38_17030</name>
</gene>
<evidence type="ECO:0000313" key="3">
    <source>
        <dbReference type="EMBL" id="MDF8265954.1"/>
    </source>
</evidence>
<feature type="domain" description="YCII-related" evidence="2">
    <location>
        <begin position="1"/>
        <end position="120"/>
    </location>
</feature>
<dbReference type="Pfam" id="PF03795">
    <property type="entry name" value="YCII"/>
    <property type="match status" value="1"/>
</dbReference>
<reference evidence="3 4" key="1">
    <citation type="submission" date="2023-03" db="EMBL/GenBank/DDBJ databases">
        <title>YIM 133296 draft genome.</title>
        <authorList>
            <person name="Xiong L."/>
        </authorList>
    </citation>
    <scope>NUCLEOTIDE SEQUENCE [LARGE SCALE GENOMIC DNA]</scope>
    <source>
        <strain evidence="3 4">YIM 133296</strain>
    </source>
</reference>
<dbReference type="Proteomes" id="UP001528912">
    <property type="component" value="Unassembled WGS sequence"/>
</dbReference>
<evidence type="ECO:0000259" key="2">
    <source>
        <dbReference type="Pfam" id="PF03795"/>
    </source>
</evidence>
<dbReference type="PANTHER" id="PTHR35174">
    <property type="entry name" value="BLL7171 PROTEIN-RELATED"/>
    <property type="match status" value="1"/>
</dbReference>
<evidence type="ECO:0000313" key="4">
    <source>
        <dbReference type="Proteomes" id="UP001528912"/>
    </source>
</evidence>
<dbReference type="InterPro" id="IPR011008">
    <property type="entry name" value="Dimeric_a/b-barrel"/>
</dbReference>
<dbReference type="EMBL" id="JAROAV010000044">
    <property type="protein sequence ID" value="MDF8265954.1"/>
    <property type="molecule type" value="Genomic_DNA"/>
</dbReference>
<sequence length="127" mass="14308">MRFLMLIHDNPRRWEHPTFAQHGSPPEDIARWQQELDDLLAELNDSGEYVSGLPLADPARSRTVRVVDEEITVVDGPLAEAKEQLAGYMVLDCASWERAEEIAGRFPSSRFGPIELRPVMFASGAEM</sequence>
<comment type="similarity">
    <text evidence="1">Belongs to the YciI family.</text>
</comment>
<proteinExistence type="inferred from homology"/>
<protein>
    <submittedName>
        <fullName evidence="3">YciI family protein</fullName>
    </submittedName>
</protein>
<organism evidence="3 4">
    <name type="scientific">Luteipulveratus flavus</name>
    <dbReference type="NCBI Taxonomy" id="3031728"/>
    <lineage>
        <taxon>Bacteria</taxon>
        <taxon>Bacillati</taxon>
        <taxon>Actinomycetota</taxon>
        <taxon>Actinomycetes</taxon>
        <taxon>Micrococcales</taxon>
        <taxon>Dermacoccaceae</taxon>
        <taxon>Luteipulveratus</taxon>
    </lineage>
</organism>
<dbReference type="InterPro" id="IPR005545">
    <property type="entry name" value="YCII"/>
</dbReference>
<keyword evidence="4" id="KW-1185">Reference proteome</keyword>
<dbReference type="RefSeq" id="WP_277193213.1">
    <property type="nucleotide sequence ID" value="NZ_JAROAV010000044.1"/>
</dbReference>
<dbReference type="SUPFAM" id="SSF54909">
    <property type="entry name" value="Dimeric alpha+beta barrel"/>
    <property type="match status" value="1"/>
</dbReference>
<comment type="caution">
    <text evidence="3">The sequence shown here is derived from an EMBL/GenBank/DDBJ whole genome shotgun (WGS) entry which is preliminary data.</text>
</comment>
<accession>A0ABT6CAM9</accession>
<name>A0ABT6CAM9_9MICO</name>